<gene>
    <name evidence="2" type="ORF">METZ01_LOCUS434283</name>
</gene>
<feature type="region of interest" description="Disordered" evidence="1">
    <location>
        <begin position="137"/>
        <end position="168"/>
    </location>
</feature>
<evidence type="ECO:0000313" key="2">
    <source>
        <dbReference type="EMBL" id="SVD81429.1"/>
    </source>
</evidence>
<proteinExistence type="predicted"/>
<feature type="compositionally biased region" description="Acidic residues" evidence="1">
    <location>
        <begin position="156"/>
        <end position="168"/>
    </location>
</feature>
<dbReference type="EMBL" id="UINC01175021">
    <property type="protein sequence ID" value="SVD81429.1"/>
    <property type="molecule type" value="Genomic_DNA"/>
</dbReference>
<name>A0A382YEN6_9ZZZZ</name>
<feature type="non-terminal residue" evidence="2">
    <location>
        <position position="168"/>
    </location>
</feature>
<dbReference type="AlphaFoldDB" id="A0A382YEN6"/>
<sequence length="168" mass="19208">MIVVSLFIVNITSVRAEDNKTTVDPTRTSGGFPIILDKDKWSSQLVYDTIGACYQGTIRWVILTNPSLLGQMPGAMAQRQMVEHCFCVMDKIRKEVKLEDYRKKVLDPEWTGNIFMLKAVECVGDWQTLPTFFIKMPTPDNKTKEKNKILIKPEEPLQDSQEESPDQP</sequence>
<accession>A0A382YEN6</accession>
<evidence type="ECO:0000256" key="1">
    <source>
        <dbReference type="SAM" id="MobiDB-lite"/>
    </source>
</evidence>
<protein>
    <submittedName>
        <fullName evidence="2">Uncharacterized protein</fullName>
    </submittedName>
</protein>
<feature type="compositionally biased region" description="Basic and acidic residues" evidence="1">
    <location>
        <begin position="141"/>
        <end position="155"/>
    </location>
</feature>
<organism evidence="2">
    <name type="scientific">marine metagenome</name>
    <dbReference type="NCBI Taxonomy" id="408172"/>
    <lineage>
        <taxon>unclassified sequences</taxon>
        <taxon>metagenomes</taxon>
        <taxon>ecological metagenomes</taxon>
    </lineage>
</organism>
<reference evidence="2" key="1">
    <citation type="submission" date="2018-05" db="EMBL/GenBank/DDBJ databases">
        <authorList>
            <person name="Lanie J.A."/>
            <person name="Ng W.-L."/>
            <person name="Kazmierczak K.M."/>
            <person name="Andrzejewski T.M."/>
            <person name="Davidsen T.M."/>
            <person name="Wayne K.J."/>
            <person name="Tettelin H."/>
            <person name="Glass J.I."/>
            <person name="Rusch D."/>
            <person name="Podicherti R."/>
            <person name="Tsui H.-C.T."/>
            <person name="Winkler M.E."/>
        </authorList>
    </citation>
    <scope>NUCLEOTIDE SEQUENCE</scope>
</reference>